<keyword evidence="1" id="KW-0413">Isomerase</keyword>
<dbReference type="EMBL" id="FQWB01000005">
    <property type="protein sequence ID" value="SHG59361.1"/>
    <property type="molecule type" value="Genomic_DNA"/>
</dbReference>
<dbReference type="Proteomes" id="UP000184516">
    <property type="component" value="Unassembled WGS sequence"/>
</dbReference>
<dbReference type="InterPro" id="IPR000297">
    <property type="entry name" value="PPIase_PpiC"/>
</dbReference>
<dbReference type="Pfam" id="PF13616">
    <property type="entry name" value="Rotamase_3"/>
    <property type="match status" value="1"/>
</dbReference>
<protein>
    <submittedName>
        <fullName evidence="3">PPIC-type PPIASE domain-containing protein</fullName>
    </submittedName>
</protein>
<feature type="domain" description="PpiC" evidence="2">
    <location>
        <begin position="57"/>
        <end position="153"/>
    </location>
</feature>
<dbReference type="InterPro" id="IPR046357">
    <property type="entry name" value="PPIase_dom_sf"/>
</dbReference>
<evidence type="ECO:0000313" key="4">
    <source>
        <dbReference type="Proteomes" id="UP000184516"/>
    </source>
</evidence>
<dbReference type="SUPFAM" id="SSF54534">
    <property type="entry name" value="FKBP-like"/>
    <property type="match status" value="1"/>
</dbReference>
<organism evidence="3 4">
    <name type="scientific">Flavobacterium fluvii</name>
    <dbReference type="NCBI Taxonomy" id="468056"/>
    <lineage>
        <taxon>Bacteria</taxon>
        <taxon>Pseudomonadati</taxon>
        <taxon>Bacteroidota</taxon>
        <taxon>Flavobacteriia</taxon>
        <taxon>Flavobacteriales</taxon>
        <taxon>Flavobacteriaceae</taxon>
        <taxon>Flavobacterium</taxon>
    </lineage>
</organism>
<dbReference type="STRING" id="468056.SAMN05443549_10554"/>
<keyword evidence="1" id="KW-0697">Rotamase</keyword>
<sequence length="168" mass="19483">MIDLKRMFYVLAIFNFNFLFSQESNTISKEIITPKDSVNYYVNKLKSISKSIAFAKCKSMRVSYIYLDGSKLKIEEIEALRKKIISEYGNGISFAALANKYTMDNAKDGDLGWFDEGQMEKSFQDEILKHKKGSIFTVDIPANNWFYVVLKTFDDIEKTKITYILNEN</sequence>
<dbReference type="AlphaFoldDB" id="A0A1M5L2Z8"/>
<dbReference type="RefSeq" id="WP_073370865.1">
    <property type="nucleotide sequence ID" value="NZ_FQWB01000005.1"/>
</dbReference>
<evidence type="ECO:0000313" key="3">
    <source>
        <dbReference type="EMBL" id="SHG59361.1"/>
    </source>
</evidence>
<dbReference type="OrthoDB" id="1348210at2"/>
<dbReference type="PROSITE" id="PS50198">
    <property type="entry name" value="PPIC_PPIASE_2"/>
    <property type="match status" value="1"/>
</dbReference>
<dbReference type="GO" id="GO:0003755">
    <property type="term" value="F:peptidyl-prolyl cis-trans isomerase activity"/>
    <property type="evidence" value="ECO:0007669"/>
    <property type="project" value="UniProtKB-KW"/>
</dbReference>
<name>A0A1M5L2Z8_9FLAO</name>
<evidence type="ECO:0000256" key="1">
    <source>
        <dbReference type="PROSITE-ProRule" id="PRU00278"/>
    </source>
</evidence>
<gene>
    <name evidence="3" type="ORF">SAMN05443549_10554</name>
</gene>
<reference evidence="4" key="1">
    <citation type="submission" date="2016-11" db="EMBL/GenBank/DDBJ databases">
        <authorList>
            <person name="Varghese N."/>
            <person name="Submissions S."/>
        </authorList>
    </citation>
    <scope>NUCLEOTIDE SEQUENCE [LARGE SCALE GENOMIC DNA]</scope>
    <source>
        <strain evidence="4">DSM 19978</strain>
    </source>
</reference>
<proteinExistence type="predicted"/>
<accession>A0A1M5L2Z8</accession>
<keyword evidence="4" id="KW-1185">Reference proteome</keyword>
<evidence type="ECO:0000259" key="2">
    <source>
        <dbReference type="PROSITE" id="PS50198"/>
    </source>
</evidence>
<dbReference type="Gene3D" id="3.10.50.40">
    <property type="match status" value="1"/>
</dbReference>